<reference evidence="1" key="1">
    <citation type="submission" date="2014-05" db="EMBL/GenBank/DDBJ databases">
        <authorList>
            <person name="Chronopoulou M."/>
        </authorList>
    </citation>
    <scope>NUCLEOTIDE SEQUENCE</scope>
    <source>
        <tissue evidence="1">Whole organism</tissue>
    </source>
</reference>
<protein>
    <submittedName>
        <fullName evidence="1">Uncharacterized protein</fullName>
    </submittedName>
</protein>
<name>A0A0K2UZ87_LEPSM</name>
<feature type="non-terminal residue" evidence="1">
    <location>
        <position position="1"/>
    </location>
</feature>
<dbReference type="AlphaFoldDB" id="A0A0K2UZ87"/>
<accession>A0A0K2UZ87</accession>
<proteinExistence type="predicted"/>
<organism evidence="1">
    <name type="scientific">Lepeophtheirus salmonis</name>
    <name type="common">Salmon louse</name>
    <name type="synonym">Caligus salmonis</name>
    <dbReference type="NCBI Taxonomy" id="72036"/>
    <lineage>
        <taxon>Eukaryota</taxon>
        <taxon>Metazoa</taxon>
        <taxon>Ecdysozoa</taxon>
        <taxon>Arthropoda</taxon>
        <taxon>Crustacea</taxon>
        <taxon>Multicrustacea</taxon>
        <taxon>Hexanauplia</taxon>
        <taxon>Copepoda</taxon>
        <taxon>Siphonostomatoida</taxon>
        <taxon>Caligidae</taxon>
        <taxon>Lepeophtheirus</taxon>
    </lineage>
</organism>
<evidence type="ECO:0000313" key="1">
    <source>
        <dbReference type="EMBL" id="CDW43031.1"/>
    </source>
</evidence>
<dbReference type="EMBL" id="HACA01025670">
    <property type="protein sequence ID" value="CDW43031.1"/>
    <property type="molecule type" value="Transcribed_RNA"/>
</dbReference>
<sequence>VIFSPFSNLDSSSSRNSIILSANLFLRLTLDNWRSSVQGSSSSFFDNFLKKNLIVSKLSSLGSGVFFVEETFFFCGGLEELNFVGVRYIGSLFERSEGLLTLLFALSLA</sequence>